<dbReference type="Pfam" id="PF03808">
    <property type="entry name" value="Glyco_tran_WecG"/>
    <property type="match status" value="1"/>
</dbReference>
<dbReference type="PANTHER" id="PTHR34136">
    <property type="match status" value="1"/>
</dbReference>
<organism evidence="3 4">
    <name type="scientific">Hartmannibacter diazotrophicus</name>
    <dbReference type="NCBI Taxonomy" id="1482074"/>
    <lineage>
        <taxon>Bacteria</taxon>
        <taxon>Pseudomonadati</taxon>
        <taxon>Pseudomonadota</taxon>
        <taxon>Alphaproteobacteria</taxon>
        <taxon>Hyphomicrobiales</taxon>
        <taxon>Pleomorphomonadaceae</taxon>
        <taxon>Hartmannibacter</taxon>
    </lineage>
</organism>
<keyword evidence="2 3" id="KW-0808">Transferase</keyword>
<sequence>MSAAMSLEFAITHETGIGQAAITGPLAGVWPKDIPTATLGGMEIAVIDRALSAEYMANWAVARRNSGKPPFYITSANGQVISLCATNREVKALFDDADLIHADGSPMVAVSQFACAHPVPERAATTDLFHDVAEVAQRVGASFFLLGAREEIIRAAEANVRKLYPHLKLVGARNGYFKREEESAVIAEINDAAPDILWVGLGVPLEQAFISRNLMALDRVGLVKTTGGLFDFLSNTKSRAPEWMQRMGLEWLYRASLEPTRLGWRYLTTNPHAMWLLLTKSK</sequence>
<dbReference type="Proteomes" id="UP000223606">
    <property type="component" value="Chromosome 1"/>
</dbReference>
<keyword evidence="1 3" id="KW-0328">Glycosyltransferase</keyword>
<proteinExistence type="predicted"/>
<accession>A0A2C9D3Q2</accession>
<evidence type="ECO:0000256" key="2">
    <source>
        <dbReference type="ARBA" id="ARBA00022679"/>
    </source>
</evidence>
<dbReference type="AlphaFoldDB" id="A0A2C9D3Q2"/>
<gene>
    <name evidence="3" type="primary">tagA</name>
    <name evidence="3" type="ORF">HDIA_1268</name>
</gene>
<dbReference type="KEGG" id="hdi:HDIA_1268"/>
<dbReference type="EMBL" id="LT960614">
    <property type="protein sequence ID" value="SON54809.1"/>
    <property type="molecule type" value="Genomic_DNA"/>
</dbReference>
<dbReference type="EC" id="2.4.1.187" evidence="3"/>
<evidence type="ECO:0000313" key="3">
    <source>
        <dbReference type="EMBL" id="SON54809.1"/>
    </source>
</evidence>
<dbReference type="PANTHER" id="PTHR34136:SF1">
    <property type="entry name" value="UDP-N-ACETYL-D-MANNOSAMINURONIC ACID TRANSFERASE"/>
    <property type="match status" value="1"/>
</dbReference>
<reference evidence="4" key="1">
    <citation type="submission" date="2017-09" db="EMBL/GenBank/DDBJ databases">
        <title>Genome sequence of Nannocystis excedens DSM 71.</title>
        <authorList>
            <person name="Blom J."/>
        </authorList>
    </citation>
    <scope>NUCLEOTIDE SEQUENCE [LARGE SCALE GENOMIC DNA]</scope>
    <source>
        <strain evidence="4">type strain: E19</strain>
    </source>
</reference>
<dbReference type="InterPro" id="IPR004629">
    <property type="entry name" value="WecG_TagA_CpsF"/>
</dbReference>
<dbReference type="NCBIfam" id="TIGR00696">
    <property type="entry name" value="wecG_tagA_cpsF"/>
    <property type="match status" value="1"/>
</dbReference>
<name>A0A2C9D3Q2_9HYPH</name>
<evidence type="ECO:0000313" key="4">
    <source>
        <dbReference type="Proteomes" id="UP000223606"/>
    </source>
</evidence>
<dbReference type="CDD" id="cd06533">
    <property type="entry name" value="Glyco_transf_WecG_TagA"/>
    <property type="match status" value="1"/>
</dbReference>
<protein>
    <submittedName>
        <fullName evidence="3">Putative N-acetylmannosaminyltransferase</fullName>
        <ecNumber evidence="3">2.4.1.187</ecNumber>
    </submittedName>
</protein>
<evidence type="ECO:0000256" key="1">
    <source>
        <dbReference type="ARBA" id="ARBA00022676"/>
    </source>
</evidence>
<dbReference type="GO" id="GO:0047244">
    <property type="term" value="F:N-acetylglucosaminyldiphosphoundecaprenol N-acetyl-beta-D-mannosaminyltransferase activity"/>
    <property type="evidence" value="ECO:0007669"/>
    <property type="project" value="UniProtKB-EC"/>
</dbReference>
<keyword evidence="4" id="KW-1185">Reference proteome</keyword>